<dbReference type="PANTHER" id="PTHR12411">
    <property type="entry name" value="CYSTEINE PROTEASE FAMILY C1-RELATED"/>
    <property type="match status" value="1"/>
</dbReference>
<dbReference type="CDD" id="cd02248">
    <property type="entry name" value="Peptidase_C1A"/>
    <property type="match status" value="1"/>
</dbReference>
<reference evidence="6 7" key="1">
    <citation type="journal article" date="2023" name="bioRxiv">
        <title>Conserved and derived expression patterns and positive selection on dental genes reveal complex evolutionary context of ever-growing rodent molars.</title>
        <authorList>
            <person name="Calamari Z.T."/>
            <person name="Song A."/>
            <person name="Cohen E."/>
            <person name="Akter M."/>
            <person name="Roy R.D."/>
            <person name="Hallikas O."/>
            <person name="Christensen M.M."/>
            <person name="Li P."/>
            <person name="Marangoni P."/>
            <person name="Jernvall J."/>
            <person name="Klein O.D."/>
        </authorList>
    </citation>
    <scope>NUCLEOTIDE SEQUENCE [LARGE SCALE GENOMIC DNA]</scope>
    <source>
        <strain evidence="6">V071</strain>
    </source>
</reference>
<proteinExistence type="inferred from homology"/>
<evidence type="ECO:0000256" key="1">
    <source>
        <dbReference type="ARBA" id="ARBA00008455"/>
    </source>
</evidence>
<dbReference type="SMART" id="SM00848">
    <property type="entry name" value="Inhibitor_I29"/>
    <property type="match status" value="1"/>
</dbReference>
<dbReference type="InterPro" id="IPR000668">
    <property type="entry name" value="Peptidase_C1A_C"/>
</dbReference>
<evidence type="ECO:0000256" key="2">
    <source>
        <dbReference type="ARBA" id="ARBA00023157"/>
    </source>
</evidence>
<dbReference type="InterPro" id="IPR038765">
    <property type="entry name" value="Papain-like_cys_pep_sf"/>
</dbReference>
<evidence type="ECO:0000313" key="6">
    <source>
        <dbReference type="EMBL" id="KAK7812034.1"/>
    </source>
</evidence>
<keyword evidence="3" id="KW-0732">Signal</keyword>
<keyword evidence="2" id="KW-1015">Disulfide bond</keyword>
<name>A0AAW0ICM8_MYOGA</name>
<dbReference type="GO" id="GO:0008234">
    <property type="term" value="F:cysteine-type peptidase activity"/>
    <property type="evidence" value="ECO:0007669"/>
    <property type="project" value="InterPro"/>
</dbReference>
<feature type="signal peptide" evidence="3">
    <location>
        <begin position="1"/>
        <end position="20"/>
    </location>
</feature>
<dbReference type="SUPFAM" id="SSF54001">
    <property type="entry name" value="Cysteine proteinases"/>
    <property type="match status" value="1"/>
</dbReference>
<dbReference type="GO" id="GO:0006508">
    <property type="term" value="P:proteolysis"/>
    <property type="evidence" value="ECO:0007669"/>
    <property type="project" value="InterPro"/>
</dbReference>
<evidence type="ECO:0000259" key="4">
    <source>
        <dbReference type="SMART" id="SM00645"/>
    </source>
</evidence>
<dbReference type="AlphaFoldDB" id="A0AAW0ICM8"/>
<dbReference type="Pfam" id="PF00112">
    <property type="entry name" value="Peptidase_C1"/>
    <property type="match status" value="2"/>
</dbReference>
<comment type="similarity">
    <text evidence="1">Belongs to the peptidase C1 family.</text>
</comment>
<dbReference type="InterPro" id="IPR039417">
    <property type="entry name" value="Peptidase_C1A_papain-like"/>
</dbReference>
<dbReference type="FunFam" id="3.90.70.10:FF:000332">
    <property type="entry name" value="Cathepsin L1"/>
    <property type="match status" value="1"/>
</dbReference>
<protein>
    <submittedName>
        <fullName evidence="6">Uncharacterized protein</fullName>
    </submittedName>
</protein>
<sequence>MTPVVLLFILCLGVRSHVSALDPSLDAEWEDWKILYEKSYSLVGILETVYKGPRVQVSSHSRVHRCPTTTTTTEEEEALRRTVWEKNMKMIKLHNGENGLGKNGYTMKMNAFGDMTDEEFKKMMVDFPMQSHERGKSIWKRSYYGGLPKFVDWREKGYVTPVRYQGNCSSCWAFAATGAIEGQMYKKTGKLIPLSVQNLVDCSKSHGNHGCDWGNAYYAFISVWIHGGLEAEATYPYEGKEGPCRYNPQNASAKIEGFVELPENEDVLMVAVASQGPIAAAIDALHDSFKFYSEGIYYEPNCSSWGESWGMNGYMKIAKDRNNHCGIVSFAQFPDV</sequence>
<dbReference type="InterPro" id="IPR013128">
    <property type="entry name" value="Peptidase_C1A"/>
</dbReference>
<feature type="domain" description="Cathepsin propeptide inhibitor" evidence="5">
    <location>
        <begin position="29"/>
        <end position="120"/>
    </location>
</feature>
<feature type="domain" description="Peptidase C1A papain C-terminal" evidence="4">
    <location>
        <begin position="147"/>
        <end position="335"/>
    </location>
</feature>
<dbReference type="Gene3D" id="3.90.70.10">
    <property type="entry name" value="Cysteine proteinases"/>
    <property type="match status" value="1"/>
</dbReference>
<accession>A0AAW0ICM8</accession>
<dbReference type="Proteomes" id="UP001488838">
    <property type="component" value="Unassembled WGS sequence"/>
</dbReference>
<dbReference type="SMART" id="SM00645">
    <property type="entry name" value="Pept_C1"/>
    <property type="match status" value="1"/>
</dbReference>
<evidence type="ECO:0000313" key="7">
    <source>
        <dbReference type="Proteomes" id="UP001488838"/>
    </source>
</evidence>
<evidence type="ECO:0000256" key="3">
    <source>
        <dbReference type="SAM" id="SignalP"/>
    </source>
</evidence>
<dbReference type="InterPro" id="IPR013201">
    <property type="entry name" value="Prot_inhib_I29"/>
</dbReference>
<keyword evidence="7" id="KW-1185">Reference proteome</keyword>
<feature type="chain" id="PRO_5043553050" evidence="3">
    <location>
        <begin position="21"/>
        <end position="336"/>
    </location>
</feature>
<evidence type="ECO:0000259" key="5">
    <source>
        <dbReference type="SMART" id="SM00848"/>
    </source>
</evidence>
<dbReference type="Pfam" id="PF08246">
    <property type="entry name" value="Inhibitor_I29"/>
    <property type="match status" value="1"/>
</dbReference>
<dbReference type="EMBL" id="JBBHLL010000160">
    <property type="protein sequence ID" value="KAK7812034.1"/>
    <property type="molecule type" value="Genomic_DNA"/>
</dbReference>
<comment type="caution">
    <text evidence="6">The sequence shown here is derived from an EMBL/GenBank/DDBJ whole genome shotgun (WGS) entry which is preliminary data.</text>
</comment>
<gene>
    <name evidence="6" type="ORF">U0070_018594</name>
</gene>
<organism evidence="6 7">
    <name type="scientific">Myodes glareolus</name>
    <name type="common">Bank vole</name>
    <name type="synonym">Clethrionomys glareolus</name>
    <dbReference type="NCBI Taxonomy" id="447135"/>
    <lineage>
        <taxon>Eukaryota</taxon>
        <taxon>Metazoa</taxon>
        <taxon>Chordata</taxon>
        <taxon>Craniata</taxon>
        <taxon>Vertebrata</taxon>
        <taxon>Euteleostomi</taxon>
        <taxon>Mammalia</taxon>
        <taxon>Eutheria</taxon>
        <taxon>Euarchontoglires</taxon>
        <taxon>Glires</taxon>
        <taxon>Rodentia</taxon>
        <taxon>Myomorpha</taxon>
        <taxon>Muroidea</taxon>
        <taxon>Cricetidae</taxon>
        <taxon>Arvicolinae</taxon>
        <taxon>Myodes</taxon>
    </lineage>
</organism>